<gene>
    <name evidence="1" type="ORF">FPE_LOCUS5133</name>
</gene>
<proteinExistence type="predicted"/>
<accession>A0AAD1YUV2</accession>
<evidence type="ECO:0000313" key="2">
    <source>
        <dbReference type="Proteomes" id="UP000834106"/>
    </source>
</evidence>
<dbReference type="GO" id="GO:0016765">
    <property type="term" value="F:transferase activity, transferring alkyl or aryl (other than methyl) groups"/>
    <property type="evidence" value="ECO:0007669"/>
    <property type="project" value="InterPro"/>
</dbReference>
<name>A0AAD1YUV2_9LAMI</name>
<dbReference type="PANTHER" id="PTHR43783">
    <property type="entry name" value="UDP-N-ACETYLGLUCOSAMINE 1-CARBOXYVINYLTRANSFERASE"/>
    <property type="match status" value="1"/>
</dbReference>
<dbReference type="EMBL" id="OU503038">
    <property type="protein sequence ID" value="CAI9757703.1"/>
    <property type="molecule type" value="Genomic_DNA"/>
</dbReference>
<dbReference type="InterPro" id="IPR036968">
    <property type="entry name" value="Enolpyruvate_Tfrase_sf"/>
</dbReference>
<reference evidence="1" key="1">
    <citation type="submission" date="2023-05" db="EMBL/GenBank/DDBJ databases">
        <authorList>
            <person name="Huff M."/>
        </authorList>
    </citation>
    <scope>NUCLEOTIDE SEQUENCE</scope>
</reference>
<dbReference type="Proteomes" id="UP000834106">
    <property type="component" value="Chromosome 3"/>
</dbReference>
<dbReference type="InterPro" id="IPR050068">
    <property type="entry name" value="MurA_subfamily"/>
</dbReference>
<protein>
    <submittedName>
        <fullName evidence="1">Uncharacterized protein</fullName>
    </submittedName>
</protein>
<dbReference type="InterPro" id="IPR013792">
    <property type="entry name" value="RNA3'P_cycl/enolpyr_Trfase_a/b"/>
</dbReference>
<organism evidence="1 2">
    <name type="scientific">Fraxinus pennsylvanica</name>
    <dbReference type="NCBI Taxonomy" id="56036"/>
    <lineage>
        <taxon>Eukaryota</taxon>
        <taxon>Viridiplantae</taxon>
        <taxon>Streptophyta</taxon>
        <taxon>Embryophyta</taxon>
        <taxon>Tracheophyta</taxon>
        <taxon>Spermatophyta</taxon>
        <taxon>Magnoliopsida</taxon>
        <taxon>eudicotyledons</taxon>
        <taxon>Gunneridae</taxon>
        <taxon>Pentapetalae</taxon>
        <taxon>asterids</taxon>
        <taxon>lamiids</taxon>
        <taxon>Lamiales</taxon>
        <taxon>Oleaceae</taxon>
        <taxon>Oleeae</taxon>
        <taxon>Fraxinus</taxon>
    </lineage>
</organism>
<sequence>MFSLEARNSGGVAWAMAYPKFCSSDLQFLSPPKLTSPILRKRAFRIFDTRMMASILGSLGAEIEFSNNEMVVNTKLVGFVEPELSGIGKIRGGFFVIGPLLGRFGEAVVGLPSGCDIGA</sequence>
<dbReference type="Gene3D" id="3.65.10.10">
    <property type="entry name" value="Enolpyruvate transferase domain"/>
    <property type="match status" value="1"/>
</dbReference>
<dbReference type="SUPFAM" id="SSF55205">
    <property type="entry name" value="EPT/RTPC-like"/>
    <property type="match status" value="1"/>
</dbReference>
<dbReference type="AlphaFoldDB" id="A0AAD1YUV2"/>
<dbReference type="PANTHER" id="PTHR43783:SF1">
    <property type="entry name" value="UDP-N-ACETYLGLUCOSAMINE 1-CARBOXYVINYLTRANSFERASE"/>
    <property type="match status" value="1"/>
</dbReference>
<evidence type="ECO:0000313" key="1">
    <source>
        <dbReference type="EMBL" id="CAI9757703.1"/>
    </source>
</evidence>
<keyword evidence="2" id="KW-1185">Reference proteome</keyword>